<accession>A0A1H5YKA4</accession>
<gene>
    <name evidence="2" type="ORF">SAMN04488244_109136</name>
</gene>
<dbReference type="AlphaFoldDB" id="A0A1H5YKA4"/>
<dbReference type="EMBL" id="FNVG01000009">
    <property type="protein sequence ID" value="SEG24424.1"/>
    <property type="molecule type" value="Genomic_DNA"/>
</dbReference>
<evidence type="ECO:0000256" key="1">
    <source>
        <dbReference type="SAM" id="SignalP"/>
    </source>
</evidence>
<evidence type="ECO:0000313" key="2">
    <source>
        <dbReference type="EMBL" id="SEG24424.1"/>
    </source>
</evidence>
<reference evidence="3" key="1">
    <citation type="submission" date="2016-10" db="EMBL/GenBank/DDBJ databases">
        <authorList>
            <person name="Varghese N."/>
            <person name="Submissions S."/>
        </authorList>
    </citation>
    <scope>NUCLEOTIDE SEQUENCE [LARGE SCALE GENOMIC DNA]</scope>
    <source>
        <strain evidence="3">CGMCC 1.7062</strain>
    </source>
</reference>
<organism evidence="2 3">
    <name type="scientific">Vibrio hangzhouensis</name>
    <dbReference type="NCBI Taxonomy" id="462991"/>
    <lineage>
        <taxon>Bacteria</taxon>
        <taxon>Pseudomonadati</taxon>
        <taxon>Pseudomonadota</taxon>
        <taxon>Gammaproteobacteria</taxon>
        <taxon>Vibrionales</taxon>
        <taxon>Vibrionaceae</taxon>
        <taxon>Vibrio</taxon>
    </lineage>
</organism>
<dbReference type="PROSITE" id="PS51257">
    <property type="entry name" value="PROKAR_LIPOPROTEIN"/>
    <property type="match status" value="1"/>
</dbReference>
<evidence type="ECO:0000313" key="3">
    <source>
        <dbReference type="Proteomes" id="UP000236721"/>
    </source>
</evidence>
<feature type="chain" id="PRO_5009290651" description="YD repeat-containing protein" evidence="1">
    <location>
        <begin position="22"/>
        <end position="94"/>
    </location>
</feature>
<proteinExistence type="predicted"/>
<keyword evidence="1" id="KW-0732">Signal</keyword>
<evidence type="ECO:0008006" key="4">
    <source>
        <dbReference type="Google" id="ProtNLM"/>
    </source>
</evidence>
<keyword evidence="3" id="KW-1185">Reference proteome</keyword>
<protein>
    <recommendedName>
        <fullName evidence="4">YD repeat-containing protein</fullName>
    </recommendedName>
</protein>
<sequence>MIKCLIIVPVSILLVAGCANNEPLGTSVAKLRYEQTYDHNATLNNRDVIPNGTGSRLQVSYDAYTGQSAYDGRAETLMGRELATSRTSGSSSRK</sequence>
<feature type="signal peptide" evidence="1">
    <location>
        <begin position="1"/>
        <end position="21"/>
    </location>
</feature>
<dbReference type="Proteomes" id="UP000236721">
    <property type="component" value="Unassembled WGS sequence"/>
</dbReference>
<name>A0A1H5YKA4_9VIBR</name>